<dbReference type="InterPro" id="IPR052234">
    <property type="entry name" value="U5_snRNP_Component"/>
</dbReference>
<dbReference type="GO" id="GO:0003723">
    <property type="term" value="F:RNA binding"/>
    <property type="evidence" value="ECO:0007669"/>
    <property type="project" value="TreeGrafter"/>
</dbReference>
<dbReference type="SUPFAM" id="SSF50978">
    <property type="entry name" value="WD40 repeat-like"/>
    <property type="match status" value="1"/>
</dbReference>
<evidence type="ECO:0000256" key="7">
    <source>
        <dbReference type="ARBA" id="ARBA00057342"/>
    </source>
</evidence>
<keyword evidence="15" id="KW-1185">Reference proteome</keyword>
<feature type="repeat" description="WD" evidence="11">
    <location>
        <begin position="52"/>
        <end position="85"/>
    </location>
</feature>
<evidence type="ECO:0000256" key="2">
    <source>
        <dbReference type="ARBA" id="ARBA00022574"/>
    </source>
</evidence>
<keyword evidence="12" id="KW-0472">Membrane</keyword>
<dbReference type="EMBL" id="UPTC01000346">
    <property type="protein sequence ID" value="VBB28113.1"/>
    <property type="molecule type" value="Genomic_DNA"/>
</dbReference>
<feature type="repeat" description="WD" evidence="11">
    <location>
        <begin position="282"/>
        <end position="312"/>
    </location>
</feature>
<evidence type="ECO:0000313" key="15">
    <source>
        <dbReference type="Proteomes" id="UP000276991"/>
    </source>
</evidence>
<dbReference type="Proteomes" id="UP000276991">
    <property type="component" value="Unassembled WGS sequence"/>
</dbReference>
<dbReference type="InterPro" id="IPR020472">
    <property type="entry name" value="WD40_PAC1"/>
</dbReference>
<dbReference type="InterPro" id="IPR001680">
    <property type="entry name" value="WD40_rpt"/>
</dbReference>
<dbReference type="PROSITE" id="PS50294">
    <property type="entry name" value="WD_REPEATS_REGION"/>
    <property type="match status" value="4"/>
</dbReference>
<proteinExistence type="predicted"/>
<keyword evidence="12" id="KW-0812">Transmembrane</keyword>
<dbReference type="AlphaFoldDB" id="A0A498S8X9"/>
<keyword evidence="5" id="KW-0508">mRNA splicing</keyword>
<feature type="repeat" description="WD" evidence="11">
    <location>
        <begin position="221"/>
        <end position="255"/>
    </location>
</feature>
<dbReference type="PROSITE" id="PS00678">
    <property type="entry name" value="WD_REPEATS_1"/>
    <property type="match status" value="3"/>
</dbReference>
<dbReference type="Pfam" id="PF00400">
    <property type="entry name" value="WD40"/>
    <property type="match status" value="6"/>
</dbReference>
<dbReference type="CDD" id="cd16443">
    <property type="entry name" value="LplA"/>
    <property type="match status" value="1"/>
</dbReference>
<evidence type="ECO:0000259" key="13">
    <source>
        <dbReference type="PROSITE" id="PS51733"/>
    </source>
</evidence>
<keyword evidence="2 11" id="KW-0853">WD repeat</keyword>
<dbReference type="Gene3D" id="3.30.930.10">
    <property type="entry name" value="Bira Bifunctional Protein, Domain 2"/>
    <property type="match status" value="1"/>
</dbReference>
<dbReference type="GO" id="GO:0006397">
    <property type="term" value="P:mRNA processing"/>
    <property type="evidence" value="ECO:0007669"/>
    <property type="project" value="UniProtKB-KW"/>
</dbReference>
<evidence type="ECO:0000256" key="4">
    <source>
        <dbReference type="ARBA" id="ARBA00022737"/>
    </source>
</evidence>
<dbReference type="InterPro" id="IPR019775">
    <property type="entry name" value="WD40_repeat_CS"/>
</dbReference>
<keyword evidence="12" id="KW-1133">Transmembrane helix</keyword>
<comment type="function">
    <text evidence="7">Required for pre-mRNA splicing as component of the activated spliceosome. Component of the U5 small nuclear ribonucleoprotein (snRNP) complex and the U4/U6-U5 tri-snRNP complex, building blocks of the spliceosome. As a component of the minor spliceosome, involved in the splicing of U12-type introns in pre-mRNAs.</text>
</comment>
<dbReference type="InterPro" id="IPR045864">
    <property type="entry name" value="aa-tRNA-synth_II/BPL/LPL"/>
</dbReference>
<evidence type="ECO:0000256" key="11">
    <source>
        <dbReference type="PROSITE-ProRule" id="PRU00221"/>
    </source>
</evidence>
<feature type="domain" description="BPL/LPL catalytic" evidence="13">
    <location>
        <begin position="360"/>
        <end position="548"/>
    </location>
</feature>
<dbReference type="GO" id="GO:0005682">
    <property type="term" value="C:U5 snRNP"/>
    <property type="evidence" value="ECO:0007669"/>
    <property type="project" value="UniProtKB-ARBA"/>
</dbReference>
<dbReference type="STRING" id="6277.A0A498S8X9"/>
<name>A0A498S8X9_ACAVI</name>
<dbReference type="PRINTS" id="PR00320">
    <property type="entry name" value="GPROTEINBRPT"/>
</dbReference>
<sequence length="682" mass="77097">MTDVMQNNDGFKRPSIPLAIVGPKKPRLEVISSGRPQSIPRTSHLMAPIMLLTGHDGEIYTAKFSPDGSCLASAGFDMIVFLWNVYGECENFSTLKGHAGAIMDLHFSTDASYLFTASTDKTVRVWDMDTGTCVRKFKSHKDIVNSCHPARRGPQLVASGSDDCTVLIHDIRRRDPVTTLQNAYQITAVTFNDTAEQVIGGGIDNDIKVWDLRRNELAYVMRGHTDTVTGLSLSPEGTHVLSNAMDCSSKIWDIRPFAPEQRCVKSFAGHQHNFEKNLLKCAWSPDNHRISCGSSDRYVYVWDVSSRRVLYKLPGHQGSNNMSRKIGVLKQNAKVFISRSQNIFENLAFEEWLLRNYKSDEEDESLLIWSNKPAVVIGRHQNPWLEADLNYLKSNNIELARRHSGGGAVYHDLGNLNISILTSQQRHDRKTNLRMIAEALSQEFNIKVEPNNRDDLWLQPGQRKISGTAARIVRQVAYHHLTLLVNVDIAILKRSLSSPFRETILTNATRSVRAPSVGYLSHEIPNITVEKVQNVVMESFKKQYLHTEVITLSNVTNNEQFPGVLECEKELRNWEWIYGRTPQFTLPLYGDRIRVEHGIITQSLKNQKLMGKRLLENVAHTYLGFAVKPIFAIDTSKYLAEMKAYLCEIPEGYDPKLIALNATVVAALFGALIYPFYAYLIM</sequence>
<evidence type="ECO:0000256" key="3">
    <source>
        <dbReference type="ARBA" id="ARBA00022664"/>
    </source>
</evidence>
<accession>A0A498S8X9</accession>
<dbReference type="PANTHER" id="PTHR44006:SF1">
    <property type="entry name" value="U5 SMALL NUCLEAR RIBONUCLEOPROTEIN 40 KDA PROTEIN"/>
    <property type="match status" value="1"/>
</dbReference>
<dbReference type="PROSITE" id="PS50082">
    <property type="entry name" value="WD_REPEATS_2"/>
    <property type="match status" value="5"/>
</dbReference>
<evidence type="ECO:0000313" key="14">
    <source>
        <dbReference type="EMBL" id="VBB28113.1"/>
    </source>
</evidence>
<organism evidence="14 15">
    <name type="scientific">Acanthocheilonema viteae</name>
    <name type="common">Filarial nematode worm</name>
    <name type="synonym">Dipetalonema viteae</name>
    <dbReference type="NCBI Taxonomy" id="6277"/>
    <lineage>
        <taxon>Eukaryota</taxon>
        <taxon>Metazoa</taxon>
        <taxon>Ecdysozoa</taxon>
        <taxon>Nematoda</taxon>
        <taxon>Chromadorea</taxon>
        <taxon>Rhabditida</taxon>
        <taxon>Spirurina</taxon>
        <taxon>Spiruromorpha</taxon>
        <taxon>Filarioidea</taxon>
        <taxon>Onchocercidae</taxon>
        <taxon>Acanthocheilonema</taxon>
    </lineage>
</organism>
<dbReference type="Gene3D" id="2.130.10.10">
    <property type="entry name" value="YVTN repeat-like/Quinoprotein amine dehydrogenase"/>
    <property type="match status" value="1"/>
</dbReference>
<dbReference type="InterPro" id="IPR015943">
    <property type="entry name" value="WD40/YVTN_repeat-like_dom_sf"/>
</dbReference>
<evidence type="ECO:0000256" key="10">
    <source>
        <dbReference type="ARBA" id="ARBA00075772"/>
    </source>
</evidence>
<comment type="subcellular location">
    <subcellularLocation>
        <location evidence="1">Nucleus</location>
    </subcellularLocation>
</comment>
<keyword evidence="4" id="KW-0677">Repeat</keyword>
<keyword evidence="6" id="KW-0539">Nucleus</keyword>
<dbReference type="CDD" id="cd00200">
    <property type="entry name" value="WD40"/>
    <property type="match status" value="1"/>
</dbReference>
<evidence type="ECO:0000256" key="9">
    <source>
        <dbReference type="ARBA" id="ARBA00073554"/>
    </source>
</evidence>
<dbReference type="FunFam" id="2.130.10.10:FF:000229">
    <property type="entry name" value="Small nuclear ribonucleoprotein U5 subunit 40"/>
    <property type="match status" value="1"/>
</dbReference>
<dbReference type="SMART" id="SM00320">
    <property type="entry name" value="WD40"/>
    <property type="match status" value="6"/>
</dbReference>
<protein>
    <recommendedName>
        <fullName evidence="9">U5 small nuclear ribonucleoprotein 40 kDa protein</fullName>
    </recommendedName>
    <alternativeName>
        <fullName evidence="10">WD repeat-containing protein 57</fullName>
    </alternativeName>
</protein>
<dbReference type="OrthoDB" id="1068471at2759"/>
<evidence type="ECO:0000256" key="6">
    <source>
        <dbReference type="ARBA" id="ARBA00023242"/>
    </source>
</evidence>
<feature type="transmembrane region" description="Helical" evidence="12">
    <location>
        <begin position="657"/>
        <end position="680"/>
    </location>
</feature>
<dbReference type="PROSITE" id="PS51733">
    <property type="entry name" value="BPL_LPL_CATALYTIC"/>
    <property type="match status" value="1"/>
</dbReference>
<dbReference type="InterPro" id="IPR004143">
    <property type="entry name" value="BPL_LPL_catalytic"/>
</dbReference>
<evidence type="ECO:0000256" key="8">
    <source>
        <dbReference type="ARBA" id="ARBA00064268"/>
    </source>
</evidence>
<dbReference type="FunFam" id="3.30.930.10:FF:000045">
    <property type="entry name" value="lipoyltransferase 1, mitochondrial"/>
    <property type="match status" value="1"/>
</dbReference>
<keyword evidence="3" id="KW-0507">mRNA processing</keyword>
<dbReference type="GO" id="GO:0000375">
    <property type="term" value="P:RNA splicing, via transesterification reactions"/>
    <property type="evidence" value="ECO:0007669"/>
    <property type="project" value="UniProtKB-ARBA"/>
</dbReference>
<evidence type="ECO:0000256" key="12">
    <source>
        <dbReference type="SAM" id="Phobius"/>
    </source>
</evidence>
<feature type="repeat" description="WD" evidence="11">
    <location>
        <begin position="95"/>
        <end position="136"/>
    </location>
</feature>
<evidence type="ECO:0000256" key="1">
    <source>
        <dbReference type="ARBA" id="ARBA00004123"/>
    </source>
</evidence>
<dbReference type="InterPro" id="IPR036322">
    <property type="entry name" value="WD40_repeat_dom_sf"/>
</dbReference>
<evidence type="ECO:0000256" key="5">
    <source>
        <dbReference type="ARBA" id="ARBA00023187"/>
    </source>
</evidence>
<gene>
    <name evidence="14" type="ORF">NAV_LOCUS2943</name>
</gene>
<comment type="subunit">
    <text evidence="8">Component of the pre-catalytic and catalytic spliceosome complexes. Component of the postcatalytic spliceosome P complex. Part of the U5 snRNP complex. Interacts with PRPF8. Component of the U4/U6-U5 tri-snRNP complex composed of the U4, U6 and U5 snRNAs and at least PRPF3, PRPF4, PRPF6, PRPF8, PRPF31, SNRNP200, TXNL4A, WDR57, SNRNP40, DDX23, CD2BP2, PPIH, SNU13, EFTUD2, SART1 and USP39. Component of the minor spliceosome, which splices U12-type introns.</text>
</comment>
<dbReference type="PANTHER" id="PTHR44006">
    <property type="entry name" value="U5 SMALL NUCLEAR RIBONUCLEOPROTEIN 40 KDA PROTEIN"/>
    <property type="match status" value="1"/>
</dbReference>
<reference evidence="14 15" key="1">
    <citation type="submission" date="2018-08" db="EMBL/GenBank/DDBJ databases">
        <authorList>
            <person name="Laetsch R D."/>
            <person name="Stevens L."/>
            <person name="Kumar S."/>
            <person name="Blaxter L. M."/>
        </authorList>
    </citation>
    <scope>NUCLEOTIDE SEQUENCE [LARGE SCALE GENOMIC DNA]</scope>
</reference>
<dbReference type="GO" id="GO:0071013">
    <property type="term" value="C:catalytic step 2 spliceosome"/>
    <property type="evidence" value="ECO:0007669"/>
    <property type="project" value="TreeGrafter"/>
</dbReference>
<dbReference type="SUPFAM" id="SSF55681">
    <property type="entry name" value="Class II aaRS and biotin synthetases"/>
    <property type="match status" value="1"/>
</dbReference>
<feature type="repeat" description="WD" evidence="11">
    <location>
        <begin position="179"/>
        <end position="220"/>
    </location>
</feature>
<dbReference type="Pfam" id="PF21948">
    <property type="entry name" value="LplA-B_cat"/>
    <property type="match status" value="1"/>
</dbReference>